<dbReference type="AlphaFoldDB" id="A0A255Z4Q0"/>
<dbReference type="EMBL" id="NOXU01000022">
    <property type="protein sequence ID" value="OYQ36497.1"/>
    <property type="molecule type" value="Genomic_DNA"/>
</dbReference>
<dbReference type="Proteomes" id="UP000216998">
    <property type="component" value="Unassembled WGS sequence"/>
</dbReference>
<accession>A0A255Z4Q0</accession>
<organism evidence="1 2">
    <name type="scientific">Niveispirillum lacus</name>
    <dbReference type="NCBI Taxonomy" id="1981099"/>
    <lineage>
        <taxon>Bacteria</taxon>
        <taxon>Pseudomonadati</taxon>
        <taxon>Pseudomonadota</taxon>
        <taxon>Alphaproteobacteria</taxon>
        <taxon>Rhodospirillales</taxon>
        <taxon>Azospirillaceae</taxon>
        <taxon>Niveispirillum</taxon>
    </lineage>
</organism>
<comment type="caution">
    <text evidence="1">The sequence shown here is derived from an EMBL/GenBank/DDBJ whole genome shotgun (WGS) entry which is preliminary data.</text>
</comment>
<sequence length="175" mass="18344">MREPTNEAGGKTAMGMAAFQALLEQYGAEPRRWPEDVRADAQLLLANSPQARMQQQQAAMLDAMLDRLDPPLIMDERVARVVAGALQDLPVPGLARRRDPFLQRALAMLRGWGQIVPRAAGLAACTAAGILVGAFTPVTATGAGKGGEVAATAVTAASDLPSALLTPSALESLFQ</sequence>
<protein>
    <submittedName>
        <fullName evidence="1">Uncharacterized protein</fullName>
    </submittedName>
</protein>
<keyword evidence="2" id="KW-1185">Reference proteome</keyword>
<dbReference type="OrthoDB" id="7632164at2"/>
<proteinExistence type="predicted"/>
<evidence type="ECO:0000313" key="2">
    <source>
        <dbReference type="Proteomes" id="UP000216998"/>
    </source>
</evidence>
<reference evidence="1 2" key="1">
    <citation type="submission" date="2017-07" db="EMBL/GenBank/DDBJ databases">
        <title>Niveispirillum cyanobacteriorum sp. nov., isolated from cyanobacterial aggregates in a eutrophic lake.</title>
        <authorList>
            <person name="Cai H."/>
        </authorList>
    </citation>
    <scope>NUCLEOTIDE SEQUENCE [LARGE SCALE GENOMIC DNA]</scope>
    <source>
        <strain evidence="2">TH1-14</strain>
    </source>
</reference>
<gene>
    <name evidence="1" type="ORF">CHU95_04550</name>
</gene>
<evidence type="ECO:0000313" key="1">
    <source>
        <dbReference type="EMBL" id="OYQ36497.1"/>
    </source>
</evidence>
<name>A0A255Z4Q0_9PROT</name>
<dbReference type="RefSeq" id="WP_094454159.1">
    <property type="nucleotide sequence ID" value="NZ_NOXU01000022.1"/>
</dbReference>